<dbReference type="Gene3D" id="2.30.30.110">
    <property type="match status" value="1"/>
</dbReference>
<organism evidence="1 2">
    <name type="scientific">Fibrella forsythiae</name>
    <dbReference type="NCBI Taxonomy" id="2817061"/>
    <lineage>
        <taxon>Bacteria</taxon>
        <taxon>Pseudomonadati</taxon>
        <taxon>Bacteroidota</taxon>
        <taxon>Cytophagia</taxon>
        <taxon>Cytophagales</taxon>
        <taxon>Spirosomataceae</taxon>
        <taxon>Fibrella</taxon>
    </lineage>
</organism>
<accession>A0ABS3JHG9</accession>
<dbReference type="Proteomes" id="UP000664628">
    <property type="component" value="Unassembled WGS sequence"/>
</dbReference>
<protein>
    <submittedName>
        <fullName evidence="1">Type II toxin-antitoxin system PemK/MazF family toxin</fullName>
    </submittedName>
</protein>
<gene>
    <name evidence="1" type="ORF">J2I46_12785</name>
</gene>
<reference evidence="1 2" key="1">
    <citation type="submission" date="2021-03" db="EMBL/GenBank/DDBJ databases">
        <title>Fibrella sp. HMF5405 genome sequencing and assembly.</title>
        <authorList>
            <person name="Kang H."/>
            <person name="Kim H."/>
            <person name="Bae S."/>
            <person name="Joh K."/>
        </authorList>
    </citation>
    <scope>NUCLEOTIDE SEQUENCE [LARGE SCALE GENOMIC DNA]</scope>
    <source>
        <strain evidence="1 2">HMF5405</strain>
    </source>
</reference>
<dbReference type="Pfam" id="PF02452">
    <property type="entry name" value="PemK_toxin"/>
    <property type="match status" value="1"/>
</dbReference>
<dbReference type="EMBL" id="JAFMYW010000003">
    <property type="protein sequence ID" value="MBO0949464.1"/>
    <property type="molecule type" value="Genomic_DNA"/>
</dbReference>
<evidence type="ECO:0000313" key="2">
    <source>
        <dbReference type="Proteomes" id="UP000664628"/>
    </source>
</evidence>
<keyword evidence="2" id="KW-1185">Reference proteome</keyword>
<evidence type="ECO:0000313" key="1">
    <source>
        <dbReference type="EMBL" id="MBO0949464.1"/>
    </source>
</evidence>
<dbReference type="SUPFAM" id="SSF50118">
    <property type="entry name" value="Cell growth inhibitor/plasmid maintenance toxic component"/>
    <property type="match status" value="1"/>
</dbReference>
<name>A0ABS3JHG9_9BACT</name>
<sequence>MQEGDIAIAFIQQSDGSRKQRPVLLLRRMPGHGDYLVCGISTQLHQAVAGFDEVLIPDTNNQLRAVSVVRLSNLVALPEVDIDRAIGFVPAPLHSALLQRLAMYLTTR</sequence>
<comment type="caution">
    <text evidence="1">The sequence shown here is derived from an EMBL/GenBank/DDBJ whole genome shotgun (WGS) entry which is preliminary data.</text>
</comment>
<dbReference type="InterPro" id="IPR011067">
    <property type="entry name" value="Plasmid_toxin/cell-grow_inhib"/>
</dbReference>
<proteinExistence type="predicted"/>
<dbReference type="InterPro" id="IPR003477">
    <property type="entry name" value="PemK-like"/>
</dbReference>